<feature type="region of interest" description="Disordered" evidence="3">
    <location>
        <begin position="267"/>
        <end position="302"/>
    </location>
</feature>
<dbReference type="SMART" id="SM00360">
    <property type="entry name" value="RRM"/>
    <property type="match status" value="2"/>
</dbReference>
<dbReference type="AlphaFoldDB" id="A0A1S3GZE7"/>
<reference evidence="6" key="1">
    <citation type="submission" date="2025-08" db="UniProtKB">
        <authorList>
            <consortium name="RefSeq"/>
        </authorList>
    </citation>
    <scope>IDENTIFICATION</scope>
    <source>
        <tissue evidence="6">Gonads</tissue>
    </source>
</reference>
<protein>
    <submittedName>
        <fullName evidence="6">29 kDa ribonucleoprotein, chloroplastic</fullName>
    </submittedName>
</protein>
<keyword evidence="5" id="KW-1185">Reference proteome</keyword>
<dbReference type="KEGG" id="lak:106150805"/>
<evidence type="ECO:0000256" key="3">
    <source>
        <dbReference type="SAM" id="MobiDB-lite"/>
    </source>
</evidence>
<dbReference type="PANTHER" id="PTHR48027">
    <property type="entry name" value="HETEROGENEOUS NUCLEAR RIBONUCLEOPROTEIN 87F-RELATED"/>
    <property type="match status" value="1"/>
</dbReference>
<sequence>MVDSSKVYVGNLSYDVDDRRLEEEFSNYGCVRSAKVITDRETGRSRGYAFVEFENQEDCQKAISGMDGQNFEGRTLKVNPAQNKEGGGYRGGRGGGFRGGRGGGYGGRRDGGGFGGGNYGGSGYGSGGYGRGGGSYGSGGGSYGSGGGGYGSGGGGYGDSGYNDSGYGGGRSGGYSGGFKYSFEQLGICQEKPTMEASKIYVGSLNFDSTESSLEEKFKKYGAISSVAVVRDRDTDKSKGFGFIEFASPESCQRAIDDMDGQVFEGRTIKVSQAQQRRDRGEGGGGYRGGRGRGGYGGGYGRGGGGYGGGRSGYGRDRDDYGGGGGYGGGSYGGGGYGGGRDNYGGGRDNYGGGRSGGYGDSYGGGGGYGQQGGYGY</sequence>
<feature type="domain" description="RRM" evidence="4">
    <location>
        <begin position="198"/>
        <end position="276"/>
    </location>
</feature>
<feature type="region of interest" description="Disordered" evidence="3">
    <location>
        <begin position="338"/>
        <end position="377"/>
    </location>
</feature>
<dbReference type="InterPro" id="IPR048289">
    <property type="entry name" value="RRM2_NsCP33-like"/>
</dbReference>
<dbReference type="Proteomes" id="UP000085678">
    <property type="component" value="Unplaced"/>
</dbReference>
<accession>A0A1S3GZE7</accession>
<dbReference type="PROSITE" id="PS50102">
    <property type="entry name" value="RRM"/>
    <property type="match status" value="2"/>
</dbReference>
<dbReference type="InterPro" id="IPR003954">
    <property type="entry name" value="RRM_euk-type"/>
</dbReference>
<dbReference type="GO" id="GO:0003723">
    <property type="term" value="F:RNA binding"/>
    <property type="evidence" value="ECO:0007669"/>
    <property type="project" value="UniProtKB-UniRule"/>
</dbReference>
<dbReference type="InterPro" id="IPR000504">
    <property type="entry name" value="RRM_dom"/>
</dbReference>
<evidence type="ECO:0000313" key="5">
    <source>
        <dbReference type="Proteomes" id="UP000085678"/>
    </source>
</evidence>
<feature type="domain" description="RRM" evidence="4">
    <location>
        <begin position="5"/>
        <end position="83"/>
    </location>
</feature>
<proteinExistence type="predicted"/>
<organism evidence="5 6">
    <name type="scientific">Lingula anatina</name>
    <name type="common">Brachiopod</name>
    <name type="synonym">Lingula unguis</name>
    <dbReference type="NCBI Taxonomy" id="7574"/>
    <lineage>
        <taxon>Eukaryota</taxon>
        <taxon>Metazoa</taxon>
        <taxon>Spiralia</taxon>
        <taxon>Lophotrochozoa</taxon>
        <taxon>Brachiopoda</taxon>
        <taxon>Linguliformea</taxon>
        <taxon>Lingulata</taxon>
        <taxon>Lingulida</taxon>
        <taxon>Linguloidea</taxon>
        <taxon>Lingulidae</taxon>
        <taxon>Lingula</taxon>
    </lineage>
</organism>
<dbReference type="InterPro" id="IPR012677">
    <property type="entry name" value="Nucleotide-bd_a/b_plait_sf"/>
</dbReference>
<dbReference type="CDD" id="cd21608">
    <property type="entry name" value="RRM2_NsCP33_like"/>
    <property type="match status" value="1"/>
</dbReference>
<feature type="compositionally biased region" description="Gly residues" evidence="3">
    <location>
        <begin position="283"/>
        <end position="302"/>
    </location>
</feature>
<dbReference type="SUPFAM" id="SSF54928">
    <property type="entry name" value="RNA-binding domain, RBD"/>
    <property type="match status" value="2"/>
</dbReference>
<dbReference type="Gene3D" id="3.30.70.330">
    <property type="match status" value="2"/>
</dbReference>
<dbReference type="GeneID" id="106150805"/>
<dbReference type="STRING" id="7574.A0A1S3GZE7"/>
<dbReference type="InterPro" id="IPR052462">
    <property type="entry name" value="SLIRP/GR-RBP-like"/>
</dbReference>
<dbReference type="InterPro" id="IPR035979">
    <property type="entry name" value="RBD_domain_sf"/>
</dbReference>
<evidence type="ECO:0000256" key="1">
    <source>
        <dbReference type="ARBA" id="ARBA00022884"/>
    </source>
</evidence>
<gene>
    <name evidence="6" type="primary">LOC106150805</name>
</gene>
<dbReference type="GO" id="GO:1990904">
    <property type="term" value="C:ribonucleoprotein complex"/>
    <property type="evidence" value="ECO:0007669"/>
    <property type="project" value="UniProtKB-KW"/>
</dbReference>
<keyword evidence="6" id="KW-0687">Ribonucleoprotein</keyword>
<dbReference type="RefSeq" id="XP_013379255.1">
    <property type="nucleotide sequence ID" value="XM_013523801.1"/>
</dbReference>
<evidence type="ECO:0000256" key="2">
    <source>
        <dbReference type="PROSITE-ProRule" id="PRU00176"/>
    </source>
</evidence>
<evidence type="ECO:0000259" key="4">
    <source>
        <dbReference type="PROSITE" id="PS50102"/>
    </source>
</evidence>
<dbReference type="Pfam" id="PF00076">
    <property type="entry name" value="RRM_1"/>
    <property type="match status" value="2"/>
</dbReference>
<dbReference type="InParanoid" id="A0A1S3GZE7"/>
<dbReference type="SMART" id="SM00361">
    <property type="entry name" value="RRM_1"/>
    <property type="match status" value="2"/>
</dbReference>
<keyword evidence="1 2" id="KW-0694">RNA-binding</keyword>
<evidence type="ECO:0000313" key="6">
    <source>
        <dbReference type="RefSeq" id="XP_013379255.1"/>
    </source>
</evidence>
<dbReference type="OrthoDB" id="1875751at2759"/>
<name>A0A1S3GZE7_LINAN</name>